<comment type="similarity">
    <text evidence="1">Belongs to the peptidase S33 family.</text>
</comment>
<dbReference type="Proteomes" id="UP000186583">
    <property type="component" value="Unassembled WGS sequence"/>
</dbReference>
<dbReference type="PANTHER" id="PTHR21661:SF39">
    <property type="entry name" value="HYDROLASE, PUTATIVE (AFU_ORTHOLOGUE AFUA_3G08960)-RELATED"/>
    <property type="match status" value="1"/>
</dbReference>
<dbReference type="GO" id="GO:0097176">
    <property type="term" value="P:epoxide metabolic process"/>
    <property type="evidence" value="ECO:0007669"/>
    <property type="project" value="TreeGrafter"/>
</dbReference>
<dbReference type="Pfam" id="PF06441">
    <property type="entry name" value="EHN"/>
    <property type="match status" value="1"/>
</dbReference>
<organism evidence="4 5">
    <name type="scientific">Colletotrichum chlorophyti</name>
    <dbReference type="NCBI Taxonomy" id="708187"/>
    <lineage>
        <taxon>Eukaryota</taxon>
        <taxon>Fungi</taxon>
        <taxon>Dikarya</taxon>
        <taxon>Ascomycota</taxon>
        <taxon>Pezizomycotina</taxon>
        <taxon>Sordariomycetes</taxon>
        <taxon>Hypocreomycetidae</taxon>
        <taxon>Glomerellales</taxon>
        <taxon>Glomerellaceae</taxon>
        <taxon>Colletotrichum</taxon>
    </lineage>
</organism>
<evidence type="ECO:0000256" key="2">
    <source>
        <dbReference type="ARBA" id="ARBA00022801"/>
    </source>
</evidence>
<dbReference type="InterPro" id="IPR010497">
    <property type="entry name" value="Epoxide_hydro_N"/>
</dbReference>
<dbReference type="SUPFAM" id="SSF53474">
    <property type="entry name" value="alpha/beta-Hydrolases"/>
    <property type="match status" value="1"/>
</dbReference>
<dbReference type="AlphaFoldDB" id="A0A1Q8RKQ9"/>
<feature type="domain" description="Epoxide hydrolase N-terminal" evidence="3">
    <location>
        <begin position="10"/>
        <end position="121"/>
    </location>
</feature>
<gene>
    <name evidence="4" type="ORF">CCHL11_03949</name>
</gene>
<sequence>MPYSLPDIAKPFTLSVPDEEYSQFQQLLRLSRIGPPTWESNHQNGRYGVPHQWLVSTKDYWLNKFDWREQERRINSFSHYKIKVEDGKGDVDLHFVALLSAKEDAIPLVLLHGWPGSFLEFLPMLELAREKYSADTLPFHIIVPSLPGYALSSGPPQNRAWIPEDAGRIINNGLKKLKFDRYVVQGGDVGCLIASVLATNYDCVIGVHFETTDPGLTPWEKEAIEHLKNRFATPTAGAAVMNSTRPATLAAILSSNPLAYLAWVGEKFLEWPENHFELDEVLTGVTLYWLTDTLPRCVYTYRDTFLCGYTPSFPFFNKPFGYSWFKYELSPGPKKLIEKKGQLVFYRQHDHVCHKTDAMRFFPHLLTLFEQGGHFAAMERPQDFLVDMEDFMQNLLRKLNL</sequence>
<dbReference type="EMBL" id="MPGH01000185">
    <property type="protein sequence ID" value="OLN84907.1"/>
    <property type="molecule type" value="Genomic_DNA"/>
</dbReference>
<dbReference type="PIRSF" id="PIRSF001112">
    <property type="entry name" value="Epoxide_hydrolase"/>
    <property type="match status" value="1"/>
</dbReference>
<reference evidence="4 5" key="1">
    <citation type="submission" date="2016-11" db="EMBL/GenBank/DDBJ databases">
        <title>Draft Genome Assembly of Colletotrichum chlorophyti a pathogen of herbaceous plants.</title>
        <authorList>
            <person name="Gan P."/>
            <person name="Narusaka M."/>
            <person name="Tsushima A."/>
            <person name="Narusaka Y."/>
            <person name="Takano Y."/>
            <person name="Shirasu K."/>
        </authorList>
    </citation>
    <scope>NUCLEOTIDE SEQUENCE [LARGE SCALE GENOMIC DNA]</scope>
    <source>
        <strain evidence="4 5">NTL11</strain>
    </source>
</reference>
<keyword evidence="2 4" id="KW-0378">Hydrolase</keyword>
<accession>A0A1Q8RKQ9</accession>
<protein>
    <submittedName>
        <fullName evidence="4">Putative epoxide hydrolase 4</fullName>
    </submittedName>
</protein>
<dbReference type="GO" id="GO:0004301">
    <property type="term" value="F:epoxide hydrolase activity"/>
    <property type="evidence" value="ECO:0007669"/>
    <property type="project" value="TreeGrafter"/>
</dbReference>
<dbReference type="STRING" id="708187.A0A1Q8RKQ9"/>
<dbReference type="OrthoDB" id="7130006at2759"/>
<comment type="caution">
    <text evidence="4">The sequence shown here is derived from an EMBL/GenBank/DDBJ whole genome shotgun (WGS) entry which is preliminary data.</text>
</comment>
<dbReference type="PRINTS" id="PR00412">
    <property type="entry name" value="EPOXHYDRLASE"/>
</dbReference>
<dbReference type="PANTHER" id="PTHR21661">
    <property type="entry name" value="EPOXIDE HYDROLASE 1-RELATED"/>
    <property type="match status" value="1"/>
</dbReference>
<name>A0A1Q8RKQ9_9PEZI</name>
<dbReference type="InterPro" id="IPR029058">
    <property type="entry name" value="AB_hydrolase_fold"/>
</dbReference>
<evidence type="ECO:0000259" key="3">
    <source>
        <dbReference type="Pfam" id="PF06441"/>
    </source>
</evidence>
<dbReference type="InterPro" id="IPR016292">
    <property type="entry name" value="Epoxide_hydrolase"/>
</dbReference>
<dbReference type="InterPro" id="IPR000639">
    <property type="entry name" value="Epox_hydrolase-like"/>
</dbReference>
<evidence type="ECO:0000256" key="1">
    <source>
        <dbReference type="ARBA" id="ARBA00010088"/>
    </source>
</evidence>
<evidence type="ECO:0000313" key="5">
    <source>
        <dbReference type="Proteomes" id="UP000186583"/>
    </source>
</evidence>
<dbReference type="Gene3D" id="3.40.50.1820">
    <property type="entry name" value="alpha/beta hydrolase"/>
    <property type="match status" value="1"/>
</dbReference>
<keyword evidence="5" id="KW-1185">Reference proteome</keyword>
<proteinExistence type="inferred from homology"/>
<evidence type="ECO:0000313" key="4">
    <source>
        <dbReference type="EMBL" id="OLN84907.1"/>
    </source>
</evidence>